<evidence type="ECO:0008006" key="4">
    <source>
        <dbReference type="Google" id="ProtNLM"/>
    </source>
</evidence>
<evidence type="ECO:0000313" key="3">
    <source>
        <dbReference type="Proteomes" id="UP000325684"/>
    </source>
</evidence>
<feature type="transmembrane region" description="Helical" evidence="1">
    <location>
        <begin position="706"/>
        <end position="727"/>
    </location>
</feature>
<dbReference type="Gene3D" id="2.60.120.260">
    <property type="entry name" value="Galactose-binding domain-like"/>
    <property type="match status" value="2"/>
</dbReference>
<gene>
    <name evidence="2" type="ORF">FEZ63_22750</name>
</gene>
<organism evidence="2 3">
    <name type="scientific">Microvirga brassicacearum</name>
    <dbReference type="NCBI Taxonomy" id="2580413"/>
    <lineage>
        <taxon>Bacteria</taxon>
        <taxon>Pseudomonadati</taxon>
        <taxon>Pseudomonadota</taxon>
        <taxon>Alphaproteobacteria</taxon>
        <taxon>Hyphomicrobiales</taxon>
        <taxon>Methylobacteriaceae</taxon>
        <taxon>Microvirga</taxon>
    </lineage>
</organism>
<dbReference type="RefSeq" id="WP_150949215.1">
    <property type="nucleotide sequence ID" value="NZ_VCMV01000071.1"/>
</dbReference>
<evidence type="ECO:0000256" key="1">
    <source>
        <dbReference type="SAM" id="Phobius"/>
    </source>
</evidence>
<proteinExistence type="predicted"/>
<dbReference type="EMBL" id="VCMV01000071">
    <property type="protein sequence ID" value="KAB0264457.1"/>
    <property type="molecule type" value="Genomic_DNA"/>
</dbReference>
<dbReference type="Proteomes" id="UP000325684">
    <property type="component" value="Unassembled WGS sequence"/>
</dbReference>
<evidence type="ECO:0000313" key="2">
    <source>
        <dbReference type="EMBL" id="KAB0264457.1"/>
    </source>
</evidence>
<name>A0A5N3P405_9HYPH</name>
<dbReference type="UniPathway" id="UPA00694"/>
<keyword evidence="1" id="KW-1133">Transmembrane helix</keyword>
<keyword evidence="1" id="KW-0472">Membrane</keyword>
<comment type="caution">
    <text evidence="2">The sequence shown here is derived from an EMBL/GenBank/DDBJ whole genome shotgun (WGS) entry which is preliminary data.</text>
</comment>
<dbReference type="AlphaFoldDB" id="A0A5N3P405"/>
<protein>
    <recommendedName>
        <fullName evidence="4">Cyclic di-GMP-binding protein</fullName>
    </recommendedName>
</protein>
<reference evidence="2 3" key="1">
    <citation type="journal article" date="2019" name="Microorganisms">
        <title>Genome Insights into the Novel Species Microvirga brassicacearum, a Rapeseed Endophyte with Biotechnological Potential.</title>
        <authorList>
            <person name="Jimenez-Gomez A."/>
            <person name="Saati-Santamaria Z."/>
            <person name="Igual J.M."/>
            <person name="Rivas R."/>
            <person name="Mateos P.F."/>
            <person name="Garcia-Fraile P."/>
        </authorList>
    </citation>
    <scope>NUCLEOTIDE SEQUENCE [LARGE SCALE GENOMIC DNA]</scope>
    <source>
        <strain evidence="2 3">CDVBN77</strain>
    </source>
</reference>
<keyword evidence="3" id="KW-1185">Reference proteome</keyword>
<keyword evidence="1" id="KW-0812">Transmembrane</keyword>
<dbReference type="OrthoDB" id="7315676at2"/>
<sequence length="742" mass="77720">MNAMNPYQSLAHKALAAAKTTAALALITWPSAGSASEIADALVKLTADTVVAREIMLKEIGIREPLILNAADARREIFLPVPVDIPISDARLQFDARYLRSDGDRTTLVLSLDGSPVSSRAFTQPEGNAGLSIDVDGSPRNGGFVRLGAVWSSIASERACGSERMNGNILEIAPTTRLLYRYNGASIRDLATAWTALPLSVTIAVSGQTISRDVYDAAWRLGVALERAGKRAIVKALPSVGDEVDLATIVVPDALRTIPAFGNLVGTGRRKITDPAEIGALLALGAAPVQAQVAVIDEEFRRKISAALAALDRQIDAAAPDANAALAKWRSEAMNLADEPLESGAVQLLRLAGQPLIAVAPDAGATAAGLFDDHWRRIAVSKAVVIRSANDASGKASAVSLTRLGGAATSFDVLERGDWSAAFDLGALASDGRVPTRIELDVSAAPGASTTPPVASVFLNDSLLGARRLDADGQPERIALGIPSYVLKPANVLRVSFQRQTAGEPCRETPQAYPVAVLPTSRLLLEKAPAANDFAGVMPRLAGAAALIVPDTWLANAPATLATAIRLADATGLSPVRASFMASSDSRAVKPAMPFLALNVPIDGVPARTSVEGDRLIIAGRDSTHLLDVAGLDGLGALSVVSAGDHAGLLYKTIGDRLPTLEMPFVLTGGDVAVLGPRGVLAQIDTRDPFGNRPAGIDRRSWLQKLWGNVAWSGSAAAASLFVLIVLRARHVRRRRARGDHG</sequence>
<accession>A0A5N3P405</accession>